<accession>A0ABZ2H0L5</accession>
<feature type="binding site" evidence="2">
    <location>
        <position position="125"/>
    </location>
    <ligand>
        <name>substrate</name>
    </ligand>
</feature>
<dbReference type="PANTHER" id="PTHR11934">
    <property type="entry name" value="RIBOSE-5-PHOSPHATE ISOMERASE"/>
    <property type="match status" value="1"/>
</dbReference>
<dbReference type="Proteomes" id="UP001360424">
    <property type="component" value="Chromosome"/>
</dbReference>
<dbReference type="Gene3D" id="3.30.70.260">
    <property type="match status" value="1"/>
</dbReference>
<dbReference type="CDD" id="cd01398">
    <property type="entry name" value="RPI_A"/>
    <property type="match status" value="1"/>
</dbReference>
<dbReference type="NCBIfam" id="TIGR00021">
    <property type="entry name" value="rpiA"/>
    <property type="match status" value="1"/>
</dbReference>
<comment type="pathway">
    <text evidence="2">Carbohydrate degradation; pentose phosphate pathway; D-ribose 5-phosphate from D-ribulose 5-phosphate (non-oxidative stage): step 1/1.</text>
</comment>
<dbReference type="InterPro" id="IPR020672">
    <property type="entry name" value="Ribose5P_isomerase_typA_subgr"/>
</dbReference>
<keyword evidence="4" id="KW-1185">Reference proteome</keyword>
<comment type="function">
    <text evidence="2">Catalyzes the reversible conversion of ribose-5-phosphate to ribulose 5-phosphate.</text>
</comment>
<dbReference type="Gene3D" id="3.40.50.1360">
    <property type="match status" value="1"/>
</dbReference>
<dbReference type="HAMAP" id="MF_00170">
    <property type="entry name" value="Rib_5P_isom_A"/>
    <property type="match status" value="1"/>
</dbReference>
<dbReference type="Pfam" id="PF06026">
    <property type="entry name" value="Rib_5-P_isom_A"/>
    <property type="match status" value="1"/>
</dbReference>
<evidence type="ECO:0000256" key="1">
    <source>
        <dbReference type="ARBA" id="ARBA00023235"/>
    </source>
</evidence>
<sequence length="222" mass="25049">MYYKNELNKKKIAKSTLKYIKNSSIIGIGTGTTVNYFIKYISTIKYLNKKTLYIPSSKITEQYLKFFNLPITNINSISDLPIYIDSADEITTKYNMIKGGGGALTREKIIASFAKKFICIVEERKIVKKLGKFPVAVEVIPMAKNHVINELTKLGGIPKQRINFITDNGNIILDVHNLNIKNPKSLEKKINNIPGVIENGIFAKRTANKIIIGTKNNRIIKL</sequence>
<dbReference type="EMBL" id="CP135136">
    <property type="protein sequence ID" value="WWR12266.1"/>
    <property type="molecule type" value="Genomic_DNA"/>
</dbReference>
<dbReference type="RefSeq" id="WP_338522006.1">
    <property type="nucleotide sequence ID" value="NZ_CP135136.1"/>
</dbReference>
<feature type="binding site" evidence="2">
    <location>
        <begin position="30"/>
        <end position="33"/>
    </location>
    <ligand>
        <name>substrate</name>
    </ligand>
</feature>
<evidence type="ECO:0000313" key="3">
    <source>
        <dbReference type="EMBL" id="WWR12266.1"/>
    </source>
</evidence>
<organism evidence="3 4">
    <name type="scientific">Candidatus Legionella polyplacis</name>
    <dbReference type="NCBI Taxonomy" id="2005262"/>
    <lineage>
        <taxon>Bacteria</taxon>
        <taxon>Pseudomonadati</taxon>
        <taxon>Pseudomonadota</taxon>
        <taxon>Gammaproteobacteria</taxon>
        <taxon>Legionellales</taxon>
        <taxon>Legionellaceae</taxon>
        <taxon>Legionella</taxon>
    </lineage>
</organism>
<name>A0ABZ2H0L5_9GAMM</name>
<dbReference type="PANTHER" id="PTHR11934:SF0">
    <property type="entry name" value="RIBOSE-5-PHOSPHATE ISOMERASE"/>
    <property type="match status" value="1"/>
</dbReference>
<comment type="catalytic activity">
    <reaction evidence="2">
        <text>aldehydo-D-ribose 5-phosphate = D-ribulose 5-phosphate</text>
        <dbReference type="Rhea" id="RHEA:14657"/>
        <dbReference type="ChEBI" id="CHEBI:58121"/>
        <dbReference type="ChEBI" id="CHEBI:58273"/>
        <dbReference type="EC" id="5.3.1.6"/>
    </reaction>
</comment>
<proteinExistence type="inferred from homology"/>
<gene>
    <name evidence="2 3" type="primary">rpiA</name>
    <name evidence="3" type="ORF">RQL38_01875</name>
</gene>
<dbReference type="SUPFAM" id="SSF75445">
    <property type="entry name" value="D-ribose-5-phosphate isomerase (RpiA), lid domain"/>
    <property type="match status" value="1"/>
</dbReference>
<dbReference type="EC" id="5.3.1.6" evidence="2"/>
<feature type="binding site" evidence="2">
    <location>
        <begin position="98"/>
        <end position="101"/>
    </location>
    <ligand>
        <name>substrate</name>
    </ligand>
</feature>
<feature type="active site" description="Proton acceptor" evidence="2">
    <location>
        <position position="107"/>
    </location>
</feature>
<dbReference type="InterPro" id="IPR037171">
    <property type="entry name" value="NagB/RpiA_transferase-like"/>
</dbReference>
<evidence type="ECO:0000256" key="2">
    <source>
        <dbReference type="HAMAP-Rule" id="MF_00170"/>
    </source>
</evidence>
<evidence type="ECO:0000313" key="4">
    <source>
        <dbReference type="Proteomes" id="UP001360424"/>
    </source>
</evidence>
<dbReference type="GO" id="GO:0004751">
    <property type="term" value="F:ribose-5-phosphate isomerase activity"/>
    <property type="evidence" value="ECO:0007669"/>
    <property type="project" value="UniProtKB-EC"/>
</dbReference>
<dbReference type="InterPro" id="IPR004788">
    <property type="entry name" value="Ribose5P_isomerase_type_A"/>
</dbReference>
<feature type="binding site" evidence="2">
    <location>
        <begin position="85"/>
        <end position="88"/>
    </location>
    <ligand>
        <name>substrate</name>
    </ligand>
</feature>
<dbReference type="NCBIfam" id="NF001924">
    <property type="entry name" value="PRK00702.1"/>
    <property type="match status" value="1"/>
</dbReference>
<comment type="subunit">
    <text evidence="2">Homodimer.</text>
</comment>
<dbReference type="SUPFAM" id="SSF100950">
    <property type="entry name" value="NagB/RpiA/CoA transferase-like"/>
    <property type="match status" value="1"/>
</dbReference>
<comment type="similarity">
    <text evidence="2">Belongs to the ribose 5-phosphate isomerase family.</text>
</comment>
<protein>
    <recommendedName>
        <fullName evidence="2">Ribose-5-phosphate isomerase A</fullName>
        <ecNumber evidence="2">5.3.1.6</ecNumber>
    </recommendedName>
    <alternativeName>
        <fullName evidence="2">Phosphoriboisomerase A</fullName>
        <shortName evidence="2">PRI</shortName>
    </alternativeName>
</protein>
<keyword evidence="1 2" id="KW-0413">Isomerase</keyword>
<reference evidence="3" key="1">
    <citation type="submission" date="2023-09" db="EMBL/GenBank/DDBJ databases">
        <title>Genomes of two closely related lineages of the louse Polyplax serrata with different host specificities.</title>
        <authorList>
            <person name="Martinu J."/>
            <person name="Tarabai H."/>
            <person name="Stefka J."/>
            <person name="Hypsa V."/>
        </authorList>
    </citation>
    <scope>NUCLEOTIDE SEQUENCE [LARGE SCALE GENOMIC DNA]</scope>
    <source>
        <strain evidence="3">HR10_N</strain>
    </source>
</reference>